<accession>V5ERN1</accession>
<proteinExistence type="predicted"/>
<evidence type="ECO:0000313" key="2">
    <source>
        <dbReference type="EMBL" id="EST04519.1"/>
    </source>
</evidence>
<protein>
    <submittedName>
        <fullName evidence="2">Uncharacterized protein</fullName>
    </submittedName>
</protein>
<keyword evidence="3" id="KW-1185">Reference proteome</keyword>
<organism evidence="2 3">
    <name type="scientific">Kalmanozyma brasiliensis (strain GHG001)</name>
    <name type="common">Yeast</name>
    <name type="synonym">Pseudozyma brasiliensis</name>
    <dbReference type="NCBI Taxonomy" id="1365824"/>
    <lineage>
        <taxon>Eukaryota</taxon>
        <taxon>Fungi</taxon>
        <taxon>Dikarya</taxon>
        <taxon>Basidiomycota</taxon>
        <taxon>Ustilaginomycotina</taxon>
        <taxon>Ustilaginomycetes</taxon>
        <taxon>Ustilaginales</taxon>
        <taxon>Ustilaginaceae</taxon>
        <taxon>Kalmanozyma</taxon>
    </lineage>
</organism>
<keyword evidence="1" id="KW-0732">Signal</keyword>
<dbReference type="EMBL" id="KI545895">
    <property type="protein sequence ID" value="EST04519.1"/>
    <property type="molecule type" value="Genomic_DNA"/>
</dbReference>
<dbReference type="OrthoDB" id="3358836at2759"/>
<dbReference type="HOGENOM" id="CLU_814150_0_0_1"/>
<sequence length="341" mass="36798">MPSQIALSIGLLAAAIGMVNAVPHHEFKRANYAVCRKYVASYNGGHNVYAVNENKGIDASGANIGLNLLSLDGQTHKSWDNVPRYCLKYIKQYNGGHNLVVDNQNKVIDLSNLNFGVDILKRDEDDGGYNTYASNRNEVIDVSDLLADVNILRRSAPSFSHPTLGKRDDVASNTNEIIDASHLSALIEALTKRDYDDGGNNVEAINENKVVDLSDLSALVNVLSQRSVRGYGTQLNARDIPDSNQCGPDEVYVNQGHNVCVSNKNELIDLSNMTIHIGILDGLFGAKQTKKEVSATSTCGGKKGCCVPKSAYYYNGGHNTQVTNKNAGIDASGLNVGVDIL</sequence>
<dbReference type="AlphaFoldDB" id="V5ERN1"/>
<dbReference type="Proteomes" id="UP000019377">
    <property type="component" value="Unassembled WGS sequence"/>
</dbReference>
<gene>
    <name evidence="2" type="ORF">PSEUBRA_SCAF9g01274</name>
</gene>
<feature type="chain" id="PRO_5004732650" evidence="1">
    <location>
        <begin position="22"/>
        <end position="341"/>
    </location>
</feature>
<dbReference type="STRING" id="1365824.V5ERN1"/>
<evidence type="ECO:0000256" key="1">
    <source>
        <dbReference type="SAM" id="SignalP"/>
    </source>
</evidence>
<reference evidence="3" key="1">
    <citation type="journal article" date="2013" name="Genome Announc.">
        <title>Draft genome sequence of Pseudozyma brasiliensis sp. nov. strain GHG001, a high producer of endo-1,4-xylanase isolated from an insect pest of sugarcane.</title>
        <authorList>
            <person name="Oliveira J.V.D.C."/>
            <person name="dos Santos R.A.C."/>
            <person name="Borges T.A."/>
            <person name="Riano-Pachon D.M."/>
            <person name="Goldman G.H."/>
        </authorList>
    </citation>
    <scope>NUCLEOTIDE SEQUENCE [LARGE SCALE GENOMIC DNA]</scope>
    <source>
        <strain evidence="3">GHG001</strain>
    </source>
</reference>
<dbReference type="eggNOG" id="ENOG502S65C">
    <property type="taxonomic scope" value="Eukaryota"/>
</dbReference>
<name>V5ERN1_KALBG</name>
<evidence type="ECO:0000313" key="3">
    <source>
        <dbReference type="Proteomes" id="UP000019377"/>
    </source>
</evidence>
<feature type="signal peptide" evidence="1">
    <location>
        <begin position="1"/>
        <end position="21"/>
    </location>
</feature>